<keyword evidence="4 10" id="KW-1133">Transmembrane helix</keyword>
<dbReference type="AlphaFoldDB" id="A0A4Q5MWY4"/>
<evidence type="ECO:0000313" key="11">
    <source>
        <dbReference type="EMBL" id="RYV50110.1"/>
    </source>
</evidence>
<name>A0A4Q5MWY4_9MICO</name>
<gene>
    <name evidence="10" type="primary">fluC</name>
    <name evidence="10" type="synonym">crcB</name>
    <name evidence="11" type="ORF">EUA98_15425</name>
</gene>
<keyword evidence="10" id="KW-0813">Transport</keyword>
<keyword evidence="10" id="KW-0406">Ion transport</keyword>
<keyword evidence="10" id="KW-0915">Sodium</keyword>
<feature type="binding site" evidence="10">
    <location>
        <position position="90"/>
    </location>
    <ligand>
        <name>Na(+)</name>
        <dbReference type="ChEBI" id="CHEBI:29101"/>
        <note>structural</note>
    </ligand>
</feature>
<keyword evidence="3 10" id="KW-0812">Transmembrane</keyword>
<sequence length="155" mass="16182">MSALRTPTRPRVWDVTLTIAAGGALGAMARYGVATAWPHAPGAFPWATFGVNVLGCLLIGALMVVLTEIVGRPHRLTRPFLGVGILGGFTTFSTYAVEVDRLVAGGQLELALAYLFGTVAAALLAVQVGIVATRLATRALTLVLTRARTRKGTPA</sequence>
<evidence type="ECO:0000256" key="5">
    <source>
        <dbReference type="ARBA" id="ARBA00023136"/>
    </source>
</evidence>
<evidence type="ECO:0000256" key="6">
    <source>
        <dbReference type="ARBA" id="ARBA00023303"/>
    </source>
</evidence>
<evidence type="ECO:0000256" key="7">
    <source>
        <dbReference type="ARBA" id="ARBA00035120"/>
    </source>
</evidence>
<dbReference type="Pfam" id="PF02537">
    <property type="entry name" value="CRCB"/>
    <property type="match status" value="1"/>
</dbReference>
<keyword evidence="6 10" id="KW-0407">Ion channel</keyword>
<dbReference type="GO" id="GO:0062054">
    <property type="term" value="F:fluoride channel activity"/>
    <property type="evidence" value="ECO:0007669"/>
    <property type="project" value="UniProtKB-UniRule"/>
</dbReference>
<keyword evidence="12" id="KW-1185">Reference proteome</keyword>
<evidence type="ECO:0000256" key="3">
    <source>
        <dbReference type="ARBA" id="ARBA00022692"/>
    </source>
</evidence>
<comment type="similarity">
    <text evidence="7 10">Belongs to the fluoride channel Fluc/FEX (TC 1.A.43) family.</text>
</comment>
<evidence type="ECO:0000256" key="4">
    <source>
        <dbReference type="ARBA" id="ARBA00022989"/>
    </source>
</evidence>
<dbReference type="HAMAP" id="MF_00454">
    <property type="entry name" value="FluC"/>
    <property type="match status" value="1"/>
</dbReference>
<dbReference type="OrthoDB" id="4408652at2"/>
<proteinExistence type="inferred from homology"/>
<evidence type="ECO:0000256" key="1">
    <source>
        <dbReference type="ARBA" id="ARBA00004651"/>
    </source>
</evidence>
<dbReference type="GO" id="GO:0140114">
    <property type="term" value="P:cellular detoxification of fluoride"/>
    <property type="evidence" value="ECO:0007669"/>
    <property type="project" value="UniProtKB-UniRule"/>
</dbReference>
<dbReference type="GO" id="GO:0005886">
    <property type="term" value="C:plasma membrane"/>
    <property type="evidence" value="ECO:0007669"/>
    <property type="project" value="UniProtKB-SubCell"/>
</dbReference>
<dbReference type="RefSeq" id="WP_130103586.1">
    <property type="nucleotide sequence ID" value="NZ_SDWW01000042.1"/>
</dbReference>
<evidence type="ECO:0000256" key="10">
    <source>
        <dbReference type="HAMAP-Rule" id="MF_00454"/>
    </source>
</evidence>
<keyword evidence="5 10" id="KW-0472">Membrane</keyword>
<comment type="catalytic activity">
    <reaction evidence="8">
        <text>fluoride(in) = fluoride(out)</text>
        <dbReference type="Rhea" id="RHEA:76159"/>
        <dbReference type="ChEBI" id="CHEBI:17051"/>
    </reaction>
    <physiologicalReaction direction="left-to-right" evidence="8">
        <dbReference type="Rhea" id="RHEA:76160"/>
    </physiologicalReaction>
</comment>
<feature type="binding site" evidence="10">
    <location>
        <position position="87"/>
    </location>
    <ligand>
        <name>Na(+)</name>
        <dbReference type="ChEBI" id="CHEBI:29101"/>
        <note>structural</note>
    </ligand>
</feature>
<comment type="activity regulation">
    <text evidence="10">Na(+) is not transported, but it plays an essential structural role and its presence is essential for fluoride channel function.</text>
</comment>
<accession>A0A4Q5MWY4</accession>
<feature type="transmembrane region" description="Helical" evidence="10">
    <location>
        <begin position="112"/>
        <end position="136"/>
    </location>
</feature>
<protein>
    <recommendedName>
        <fullName evidence="10">Fluoride-specific ion channel FluC</fullName>
    </recommendedName>
</protein>
<comment type="caution">
    <text evidence="11">The sequence shown here is derived from an EMBL/GenBank/DDBJ whole genome shotgun (WGS) entry which is preliminary data.</text>
</comment>
<comment type="subcellular location">
    <subcellularLocation>
        <location evidence="1 10">Cell membrane</location>
        <topology evidence="1 10">Multi-pass membrane protein</topology>
    </subcellularLocation>
</comment>
<dbReference type="EMBL" id="SDWW01000042">
    <property type="protein sequence ID" value="RYV50110.1"/>
    <property type="molecule type" value="Genomic_DNA"/>
</dbReference>
<evidence type="ECO:0000256" key="9">
    <source>
        <dbReference type="ARBA" id="ARBA00049940"/>
    </source>
</evidence>
<feature type="transmembrane region" description="Helical" evidence="10">
    <location>
        <begin position="43"/>
        <end position="67"/>
    </location>
</feature>
<evidence type="ECO:0000313" key="12">
    <source>
        <dbReference type="Proteomes" id="UP000293764"/>
    </source>
</evidence>
<dbReference type="Proteomes" id="UP000293764">
    <property type="component" value="Unassembled WGS sequence"/>
</dbReference>
<dbReference type="PANTHER" id="PTHR28259:SF1">
    <property type="entry name" value="FLUORIDE EXPORT PROTEIN 1-RELATED"/>
    <property type="match status" value="1"/>
</dbReference>
<feature type="transmembrane region" description="Helical" evidence="10">
    <location>
        <begin position="12"/>
        <end position="31"/>
    </location>
</feature>
<feature type="transmembrane region" description="Helical" evidence="10">
    <location>
        <begin position="79"/>
        <end position="97"/>
    </location>
</feature>
<keyword evidence="10" id="KW-0479">Metal-binding</keyword>
<reference evidence="11 12" key="1">
    <citation type="submission" date="2019-01" db="EMBL/GenBank/DDBJ databases">
        <title>Novel species of Cellulomonas.</title>
        <authorList>
            <person name="Liu Q."/>
            <person name="Xin Y.-H."/>
        </authorList>
    </citation>
    <scope>NUCLEOTIDE SEQUENCE [LARGE SCALE GENOMIC DNA]</scope>
    <source>
        <strain evidence="11 12">HLT2-17</strain>
    </source>
</reference>
<dbReference type="InterPro" id="IPR003691">
    <property type="entry name" value="FluC"/>
</dbReference>
<comment type="function">
    <text evidence="9 10">Fluoride-specific ion channel. Important for reducing fluoride concentration in the cell, thus reducing its toxicity.</text>
</comment>
<organism evidence="11 12">
    <name type="scientific">Pengzhenrongella frigida</name>
    <dbReference type="NCBI Taxonomy" id="1259133"/>
    <lineage>
        <taxon>Bacteria</taxon>
        <taxon>Bacillati</taxon>
        <taxon>Actinomycetota</taxon>
        <taxon>Actinomycetes</taxon>
        <taxon>Micrococcales</taxon>
        <taxon>Pengzhenrongella</taxon>
    </lineage>
</organism>
<evidence type="ECO:0000256" key="8">
    <source>
        <dbReference type="ARBA" id="ARBA00035585"/>
    </source>
</evidence>
<keyword evidence="2 10" id="KW-1003">Cell membrane</keyword>
<dbReference type="GO" id="GO:0046872">
    <property type="term" value="F:metal ion binding"/>
    <property type="evidence" value="ECO:0007669"/>
    <property type="project" value="UniProtKB-KW"/>
</dbReference>
<dbReference type="PANTHER" id="PTHR28259">
    <property type="entry name" value="FLUORIDE EXPORT PROTEIN 1-RELATED"/>
    <property type="match status" value="1"/>
</dbReference>
<evidence type="ECO:0000256" key="2">
    <source>
        <dbReference type="ARBA" id="ARBA00022475"/>
    </source>
</evidence>